<evidence type="ECO:0000313" key="1">
    <source>
        <dbReference type="EMBL" id="EMS31821.1"/>
    </source>
</evidence>
<evidence type="ECO:0000313" key="2">
    <source>
        <dbReference type="Proteomes" id="UP000010953"/>
    </source>
</evidence>
<comment type="caution">
    <text evidence="1">The sequence shown here is derived from an EMBL/GenBank/DDBJ whole genome shotgun (WGS) entry which is preliminary data.</text>
</comment>
<name>M7Y3L6_9BACT</name>
<proteinExistence type="predicted"/>
<organism evidence="1 2">
    <name type="scientific">Mariniradius saccharolyticus AK6</name>
    <dbReference type="NCBI Taxonomy" id="1239962"/>
    <lineage>
        <taxon>Bacteria</taxon>
        <taxon>Pseudomonadati</taxon>
        <taxon>Bacteroidota</taxon>
        <taxon>Cytophagia</taxon>
        <taxon>Cytophagales</taxon>
        <taxon>Cyclobacteriaceae</taxon>
        <taxon>Mariniradius</taxon>
    </lineage>
</organism>
<sequence>MHINELFRIEKLGKKSDNILNVEIFFSFELKLPHRKPVRQAFKFKKKTVTGTE</sequence>
<dbReference type="STRING" id="1239962.C943_01780"/>
<protein>
    <submittedName>
        <fullName evidence="1">Uncharacterized protein</fullName>
    </submittedName>
</protein>
<dbReference type="EMBL" id="AMZY02000017">
    <property type="protein sequence ID" value="EMS31821.1"/>
    <property type="molecule type" value="Genomic_DNA"/>
</dbReference>
<dbReference type="AlphaFoldDB" id="M7Y3L6"/>
<dbReference type="Proteomes" id="UP000010953">
    <property type="component" value="Unassembled WGS sequence"/>
</dbReference>
<accession>M7Y3L6</accession>
<keyword evidence="2" id="KW-1185">Reference proteome</keyword>
<gene>
    <name evidence="1" type="ORF">C943_01780</name>
</gene>
<reference evidence="1" key="1">
    <citation type="submission" date="2013-01" db="EMBL/GenBank/DDBJ databases">
        <title>Genome assembly of Mariniradius saccharolyticus AK6.</title>
        <authorList>
            <person name="Vaidya B."/>
            <person name="Khatri I."/>
            <person name="Tanuku N.R.S."/>
            <person name="Subramanian S."/>
            <person name="Pinnaka A."/>
        </authorList>
    </citation>
    <scope>NUCLEOTIDE SEQUENCE [LARGE SCALE GENOMIC DNA]</scope>
    <source>
        <strain evidence="1">AK6</strain>
    </source>
</reference>
<dbReference type="InParanoid" id="M7Y3L6"/>